<feature type="signal peptide" evidence="1">
    <location>
        <begin position="1"/>
        <end position="17"/>
    </location>
</feature>
<keyword evidence="3" id="KW-1185">Reference proteome</keyword>
<organism evidence="2 3">
    <name type="scientific">Treponema saccharophilum DSM 2985</name>
    <dbReference type="NCBI Taxonomy" id="907348"/>
    <lineage>
        <taxon>Bacteria</taxon>
        <taxon>Pseudomonadati</taxon>
        <taxon>Spirochaetota</taxon>
        <taxon>Spirochaetia</taxon>
        <taxon>Spirochaetales</taxon>
        <taxon>Treponemataceae</taxon>
        <taxon>Treponema</taxon>
    </lineage>
</organism>
<dbReference type="STRING" id="907348.TresaDRAFT_0123"/>
<dbReference type="RefSeq" id="WP_002706316.1">
    <property type="nucleotide sequence ID" value="NZ_AGRW01000054.1"/>
</dbReference>
<dbReference type="PATRIC" id="fig|907348.3.peg.2704"/>
<protein>
    <submittedName>
        <fullName evidence="2">Uncharacterized protein</fullName>
    </submittedName>
</protein>
<feature type="chain" id="PRO_5003608891" evidence="1">
    <location>
        <begin position="18"/>
        <end position="343"/>
    </location>
</feature>
<dbReference type="EMBL" id="AGRW01000054">
    <property type="protein sequence ID" value="EIC00650.1"/>
    <property type="molecule type" value="Genomic_DNA"/>
</dbReference>
<gene>
    <name evidence="2" type="ORF">TresaDRAFT_0123</name>
</gene>
<dbReference type="AlphaFoldDB" id="H7EP17"/>
<reference evidence="2 3" key="1">
    <citation type="submission" date="2011-09" db="EMBL/GenBank/DDBJ databases">
        <title>The draft genome of Treponema saccharophilum DSM 2985.</title>
        <authorList>
            <consortium name="US DOE Joint Genome Institute (JGI-PGF)"/>
            <person name="Lucas S."/>
            <person name="Copeland A."/>
            <person name="Lapidus A."/>
            <person name="Glavina del Rio T."/>
            <person name="Dalin E."/>
            <person name="Tice H."/>
            <person name="Bruce D."/>
            <person name="Goodwin L."/>
            <person name="Pitluck S."/>
            <person name="Peters L."/>
            <person name="Kyrpides N."/>
            <person name="Mavromatis K."/>
            <person name="Ivanova N."/>
            <person name="Markowitz V."/>
            <person name="Cheng J.-F."/>
            <person name="Hugenholtz P."/>
            <person name="Woyke T."/>
            <person name="Wu D."/>
            <person name="Gronow S."/>
            <person name="Wellnitz S."/>
            <person name="Brambilla E."/>
            <person name="Klenk H.-P."/>
            <person name="Eisen J.A."/>
        </authorList>
    </citation>
    <scope>NUCLEOTIDE SEQUENCE [LARGE SCALE GENOMIC DNA]</scope>
    <source>
        <strain evidence="2 3">DSM 2985</strain>
    </source>
</reference>
<dbReference type="OrthoDB" id="357768at2"/>
<dbReference type="eggNOG" id="ENOG5032GJQ">
    <property type="taxonomic scope" value="Bacteria"/>
</dbReference>
<evidence type="ECO:0000313" key="3">
    <source>
        <dbReference type="Proteomes" id="UP000003571"/>
    </source>
</evidence>
<dbReference type="Proteomes" id="UP000003571">
    <property type="component" value="Unassembled WGS sequence"/>
</dbReference>
<accession>H7EP17</accession>
<keyword evidence="1" id="KW-0732">Signal</keyword>
<evidence type="ECO:0000256" key="1">
    <source>
        <dbReference type="SAM" id="SignalP"/>
    </source>
</evidence>
<sequence>MKRTFFLLALAFMNAFAFSGGILGGIWQGDDRLVMFEDGDGGSFDFAVVLRVFYGWYDDRAAEGAGFSEIRTRDTNDAESALPEDISVSCRTVFENPSKTAGVYELTLSYPSVSGGSGKTFRGESAVVPVAVIDGKLYLDFLVSTPVEGGSSGGVWTDGKGERGEFWRCASNADGITISPPRFKKEVRSFFVNKRADGSEDVYRLRYWKSGMEFSGDAASFSDGESVFSVGKFLRIGNDVYQCTTGRSTKIRNIEKTVSMPSGAVFDSDRTICALGVPYLVKVPGEGTRDELLAAVDENNARRRPLPKPLFPPSKVNFRWKEISELEKYNPFTWNRRNIDLFQ</sequence>
<comment type="caution">
    <text evidence="2">The sequence shown here is derived from an EMBL/GenBank/DDBJ whole genome shotgun (WGS) entry which is preliminary data.</text>
</comment>
<name>H7EP17_9SPIR</name>
<evidence type="ECO:0000313" key="2">
    <source>
        <dbReference type="EMBL" id="EIC00650.1"/>
    </source>
</evidence>
<proteinExistence type="predicted"/>